<protein>
    <submittedName>
        <fullName evidence="1">Uncharacterized protein</fullName>
    </submittedName>
</protein>
<dbReference type="EMBL" id="JAACXV010014065">
    <property type="protein sequence ID" value="KAF7270737.1"/>
    <property type="molecule type" value="Genomic_DNA"/>
</dbReference>
<proteinExistence type="predicted"/>
<sequence>MSRAGPSCRINLFQLRLEQQVITCTMDMIKQLTRYRRPLEMLPEAQREQLVSVSIMVSLQVVHSFNLGQDIPTSFAEESSFLSSLTH</sequence>
<dbReference type="AlphaFoldDB" id="A0A834HXK3"/>
<evidence type="ECO:0000313" key="1">
    <source>
        <dbReference type="EMBL" id="KAF7270737.1"/>
    </source>
</evidence>
<organism evidence="1 2">
    <name type="scientific">Rhynchophorus ferrugineus</name>
    <name type="common">Red palm weevil</name>
    <name type="synonym">Curculio ferrugineus</name>
    <dbReference type="NCBI Taxonomy" id="354439"/>
    <lineage>
        <taxon>Eukaryota</taxon>
        <taxon>Metazoa</taxon>
        <taxon>Ecdysozoa</taxon>
        <taxon>Arthropoda</taxon>
        <taxon>Hexapoda</taxon>
        <taxon>Insecta</taxon>
        <taxon>Pterygota</taxon>
        <taxon>Neoptera</taxon>
        <taxon>Endopterygota</taxon>
        <taxon>Coleoptera</taxon>
        <taxon>Polyphaga</taxon>
        <taxon>Cucujiformia</taxon>
        <taxon>Curculionidae</taxon>
        <taxon>Dryophthorinae</taxon>
        <taxon>Rhynchophorus</taxon>
    </lineage>
</organism>
<keyword evidence="2" id="KW-1185">Reference proteome</keyword>
<reference evidence="1" key="1">
    <citation type="submission" date="2020-08" db="EMBL/GenBank/DDBJ databases">
        <title>Genome sequencing and assembly of the red palm weevil Rhynchophorus ferrugineus.</title>
        <authorList>
            <person name="Dias G.B."/>
            <person name="Bergman C.M."/>
            <person name="Manee M."/>
        </authorList>
    </citation>
    <scope>NUCLEOTIDE SEQUENCE</scope>
    <source>
        <strain evidence="1">AA-2017</strain>
        <tissue evidence="1">Whole larva</tissue>
    </source>
</reference>
<name>A0A834HXK3_RHYFE</name>
<comment type="caution">
    <text evidence="1">The sequence shown here is derived from an EMBL/GenBank/DDBJ whole genome shotgun (WGS) entry which is preliminary data.</text>
</comment>
<accession>A0A834HXK3</accession>
<dbReference type="Proteomes" id="UP000625711">
    <property type="component" value="Unassembled WGS sequence"/>
</dbReference>
<gene>
    <name evidence="1" type="ORF">GWI33_016319</name>
</gene>
<evidence type="ECO:0000313" key="2">
    <source>
        <dbReference type="Proteomes" id="UP000625711"/>
    </source>
</evidence>